<dbReference type="GO" id="GO:0005525">
    <property type="term" value="F:GTP binding"/>
    <property type="evidence" value="ECO:0007669"/>
    <property type="project" value="UniProtKB-KW"/>
</dbReference>
<dbReference type="FunFam" id="3.40.50.300:FF:000366">
    <property type="entry name" value="GTPase, IMAP family member 2"/>
    <property type="match status" value="1"/>
</dbReference>
<evidence type="ECO:0000256" key="1">
    <source>
        <dbReference type="ARBA" id="ARBA00008535"/>
    </source>
</evidence>
<gene>
    <name evidence="7" type="ORF">MCOR_48170</name>
</gene>
<keyword evidence="5" id="KW-0812">Transmembrane</keyword>
<dbReference type="Pfam" id="PF04548">
    <property type="entry name" value="AIG1"/>
    <property type="match status" value="1"/>
</dbReference>
<dbReference type="Gene3D" id="3.40.50.300">
    <property type="entry name" value="P-loop containing nucleotide triphosphate hydrolases"/>
    <property type="match status" value="1"/>
</dbReference>
<proteinExistence type="inferred from homology"/>
<keyword evidence="8" id="KW-1185">Reference proteome</keyword>
<keyword evidence="5" id="KW-1133">Transmembrane helix</keyword>
<dbReference type="Proteomes" id="UP000507470">
    <property type="component" value="Unassembled WGS sequence"/>
</dbReference>
<dbReference type="InterPro" id="IPR045058">
    <property type="entry name" value="GIMA/IAN/Toc"/>
</dbReference>
<protein>
    <recommendedName>
        <fullName evidence="6">AIG1-type G domain-containing protein</fullName>
    </recommendedName>
</protein>
<dbReference type="PANTHER" id="PTHR10903:SF184">
    <property type="entry name" value="GTP-BINDING PROTEIN A"/>
    <property type="match status" value="1"/>
</dbReference>
<feature type="compositionally biased region" description="Basic and acidic residues" evidence="4">
    <location>
        <begin position="284"/>
        <end position="302"/>
    </location>
</feature>
<dbReference type="InterPro" id="IPR006703">
    <property type="entry name" value="G_AIG1"/>
</dbReference>
<evidence type="ECO:0000313" key="8">
    <source>
        <dbReference type="Proteomes" id="UP000507470"/>
    </source>
</evidence>
<dbReference type="SUPFAM" id="SSF52540">
    <property type="entry name" value="P-loop containing nucleoside triphosphate hydrolases"/>
    <property type="match status" value="1"/>
</dbReference>
<dbReference type="InterPro" id="IPR027417">
    <property type="entry name" value="P-loop_NTPase"/>
</dbReference>
<dbReference type="AlphaFoldDB" id="A0A6J8E5W5"/>
<keyword evidence="2" id="KW-0547">Nucleotide-binding</keyword>
<evidence type="ECO:0000313" key="7">
    <source>
        <dbReference type="EMBL" id="CAC5415476.1"/>
    </source>
</evidence>
<organism evidence="7 8">
    <name type="scientific">Mytilus coruscus</name>
    <name type="common">Sea mussel</name>
    <dbReference type="NCBI Taxonomy" id="42192"/>
    <lineage>
        <taxon>Eukaryota</taxon>
        <taxon>Metazoa</taxon>
        <taxon>Spiralia</taxon>
        <taxon>Lophotrochozoa</taxon>
        <taxon>Mollusca</taxon>
        <taxon>Bivalvia</taxon>
        <taxon>Autobranchia</taxon>
        <taxon>Pteriomorphia</taxon>
        <taxon>Mytilida</taxon>
        <taxon>Mytiloidea</taxon>
        <taxon>Mytilidae</taxon>
        <taxon>Mytilinae</taxon>
        <taxon>Mytilus</taxon>
    </lineage>
</organism>
<comment type="similarity">
    <text evidence="1">Belongs to the TRAFAC class TrmE-Era-EngA-EngB-Septin-like GTPase superfamily. AIG1/Toc34/Toc159-like paraseptin GTPase family. IAN subfamily.</text>
</comment>
<keyword evidence="5" id="KW-0472">Membrane</keyword>
<feature type="compositionally biased region" description="Low complexity" evidence="4">
    <location>
        <begin position="262"/>
        <end position="281"/>
    </location>
</feature>
<dbReference type="OrthoDB" id="5985928at2759"/>
<sequence length="576" mass="66286">MSVDISMYCMLAISGLFLDRTNCNNFNTTEYDKRCPYASEWKIKAKKLCAELAKYYCIWDDFQKEYREFCRDKPDLWPIGKKCVLRGNLDSEECFPERFQPFVFSTEGTSDCIYTKSLCEDEGLVIHHNGSTAVNRKCRCDFDGGYSFVLTPQHNSFCNPFKEDCTCFRNTSEESSINFEELNCTKDTLGCSKTKRLPQSMKTYSEIETTYIIERKKQDILSNLFRIVACTLLVFSIIMTSGFAVSVICYTSGEHMDQEEGSNNLNYSETTNETEESTNNTPLKSKEVQFHETLQEDTDRSVCHGGSTNEHDKPWKSEPSGPFFTLHKETRSYVLPGDRDKATSFTQVFLLGDDTAEMKNERQFREEVTRIVLVGKTGVGKSSTANTLLGCNFFHENDEPTLLTKKCATVKGTVRQKQFLLIDTPGIFGLNENEKETEIEIKRCIPLAAPGPHAILLIIEFGRIRKEDIQSIKAFLKYFGENLKNFIIIVFTHAERMKEHQTIDQWLRKLPDLDNFLNECDRRYCLINNKANARDKEQYVMCLMNAIEALKFKNGLLHYTDDAKRYANLKCKVKSE</sequence>
<evidence type="ECO:0000256" key="4">
    <source>
        <dbReference type="SAM" id="MobiDB-lite"/>
    </source>
</evidence>
<keyword evidence="3" id="KW-0342">GTP-binding</keyword>
<dbReference type="PANTHER" id="PTHR10903">
    <property type="entry name" value="GTPASE, IMAP FAMILY MEMBER-RELATED"/>
    <property type="match status" value="1"/>
</dbReference>
<evidence type="ECO:0000259" key="6">
    <source>
        <dbReference type="PROSITE" id="PS51720"/>
    </source>
</evidence>
<accession>A0A6J8E5W5</accession>
<feature type="region of interest" description="Disordered" evidence="4">
    <location>
        <begin position="256"/>
        <end position="320"/>
    </location>
</feature>
<feature type="transmembrane region" description="Helical" evidence="5">
    <location>
        <begin position="224"/>
        <end position="248"/>
    </location>
</feature>
<name>A0A6J8E5W5_MYTCO</name>
<evidence type="ECO:0000256" key="2">
    <source>
        <dbReference type="ARBA" id="ARBA00022741"/>
    </source>
</evidence>
<reference evidence="7 8" key="1">
    <citation type="submission" date="2020-06" db="EMBL/GenBank/DDBJ databases">
        <authorList>
            <person name="Li R."/>
            <person name="Bekaert M."/>
        </authorList>
    </citation>
    <scope>NUCLEOTIDE SEQUENCE [LARGE SCALE GENOMIC DNA]</scope>
    <source>
        <strain evidence="8">wild</strain>
    </source>
</reference>
<evidence type="ECO:0000256" key="5">
    <source>
        <dbReference type="SAM" id="Phobius"/>
    </source>
</evidence>
<dbReference type="PROSITE" id="PS51720">
    <property type="entry name" value="G_AIG1"/>
    <property type="match status" value="1"/>
</dbReference>
<dbReference type="EMBL" id="CACVKT020008444">
    <property type="protein sequence ID" value="CAC5415476.1"/>
    <property type="molecule type" value="Genomic_DNA"/>
</dbReference>
<evidence type="ECO:0000256" key="3">
    <source>
        <dbReference type="ARBA" id="ARBA00023134"/>
    </source>
</evidence>
<feature type="domain" description="AIG1-type G" evidence="6">
    <location>
        <begin position="366"/>
        <end position="568"/>
    </location>
</feature>